<dbReference type="GO" id="GO:0005524">
    <property type="term" value="F:ATP binding"/>
    <property type="evidence" value="ECO:0007669"/>
    <property type="project" value="UniProtKB-KW"/>
</dbReference>
<reference evidence="7" key="2">
    <citation type="submission" date="2021-05" db="EMBL/GenBank/DDBJ databases">
        <authorList>
            <person name="Pain A."/>
        </authorList>
    </citation>
    <scope>NUCLEOTIDE SEQUENCE</scope>
    <source>
        <strain evidence="7">1802A</strain>
    </source>
</reference>
<dbReference type="Proteomes" id="UP001195914">
    <property type="component" value="Unassembled WGS sequence"/>
</dbReference>
<keyword evidence="8" id="KW-1185">Reference proteome</keyword>
<dbReference type="Gene3D" id="3.30.200.20">
    <property type="entry name" value="Phosphorylase Kinase, domain 1"/>
    <property type="match status" value="1"/>
</dbReference>
<dbReference type="Gene3D" id="1.10.510.10">
    <property type="entry name" value="Transferase(Phosphotransferase) domain 1"/>
    <property type="match status" value="1"/>
</dbReference>
<keyword evidence="2" id="KW-0808">Transferase</keyword>
<dbReference type="SMART" id="SM00220">
    <property type="entry name" value="S_TKc"/>
    <property type="match status" value="1"/>
</dbReference>
<dbReference type="InterPro" id="IPR011009">
    <property type="entry name" value="Kinase-like_dom_sf"/>
</dbReference>
<proteinExistence type="predicted"/>
<evidence type="ECO:0000256" key="5">
    <source>
        <dbReference type="ARBA" id="ARBA00022840"/>
    </source>
</evidence>
<evidence type="ECO:0000313" key="7">
    <source>
        <dbReference type="EMBL" id="KAK1937443.1"/>
    </source>
</evidence>
<dbReference type="CDD" id="cd14134">
    <property type="entry name" value="PKc_CLK"/>
    <property type="match status" value="1"/>
</dbReference>
<gene>
    <name evidence="7" type="ORF">X943_001923</name>
</gene>
<dbReference type="GO" id="GO:0005634">
    <property type="term" value="C:nucleus"/>
    <property type="evidence" value="ECO:0007669"/>
    <property type="project" value="TreeGrafter"/>
</dbReference>
<evidence type="ECO:0000256" key="2">
    <source>
        <dbReference type="ARBA" id="ARBA00022679"/>
    </source>
</evidence>
<organism evidence="7 8">
    <name type="scientific">Babesia divergens</name>
    <dbReference type="NCBI Taxonomy" id="32595"/>
    <lineage>
        <taxon>Eukaryota</taxon>
        <taxon>Sar</taxon>
        <taxon>Alveolata</taxon>
        <taxon>Apicomplexa</taxon>
        <taxon>Aconoidasida</taxon>
        <taxon>Piroplasmida</taxon>
        <taxon>Babesiidae</taxon>
        <taxon>Babesia</taxon>
    </lineage>
</organism>
<dbReference type="InterPro" id="IPR000719">
    <property type="entry name" value="Prot_kinase_dom"/>
</dbReference>
<feature type="domain" description="Protein kinase" evidence="6">
    <location>
        <begin position="5"/>
        <end position="327"/>
    </location>
</feature>
<reference evidence="7" key="1">
    <citation type="journal article" date="2014" name="Nucleic Acids Res.">
        <title>The evolutionary dynamics of variant antigen genes in Babesia reveal a history of genomic innovation underlying host-parasite interaction.</title>
        <authorList>
            <person name="Jackson A.P."/>
            <person name="Otto T.D."/>
            <person name="Darby A."/>
            <person name="Ramaprasad A."/>
            <person name="Xia D."/>
            <person name="Echaide I.E."/>
            <person name="Farber M."/>
            <person name="Gahlot S."/>
            <person name="Gamble J."/>
            <person name="Gupta D."/>
            <person name="Gupta Y."/>
            <person name="Jackson L."/>
            <person name="Malandrin L."/>
            <person name="Malas T.B."/>
            <person name="Moussa E."/>
            <person name="Nair M."/>
            <person name="Reid A.J."/>
            <person name="Sanders M."/>
            <person name="Sharma J."/>
            <person name="Tracey A."/>
            <person name="Quail M.A."/>
            <person name="Weir W."/>
            <person name="Wastling J.M."/>
            <person name="Hall N."/>
            <person name="Willadsen P."/>
            <person name="Lingelbach K."/>
            <person name="Shiels B."/>
            <person name="Tait A."/>
            <person name="Berriman M."/>
            <person name="Allred D.R."/>
            <person name="Pain A."/>
        </authorList>
    </citation>
    <scope>NUCLEOTIDE SEQUENCE</scope>
    <source>
        <strain evidence="7">1802A</strain>
    </source>
</reference>
<name>A0AAD9GFQ8_BABDI</name>
<keyword evidence="4 7" id="KW-0418">Kinase</keyword>
<dbReference type="PANTHER" id="PTHR45646">
    <property type="entry name" value="SERINE/THREONINE-PROTEIN KINASE DOA-RELATED"/>
    <property type="match status" value="1"/>
</dbReference>
<dbReference type="InterPro" id="IPR051175">
    <property type="entry name" value="CLK_kinases"/>
</dbReference>
<dbReference type="AlphaFoldDB" id="A0AAD9GFQ8"/>
<evidence type="ECO:0000256" key="4">
    <source>
        <dbReference type="ARBA" id="ARBA00022777"/>
    </source>
</evidence>
<dbReference type="PROSITE" id="PS00108">
    <property type="entry name" value="PROTEIN_KINASE_ST"/>
    <property type="match status" value="1"/>
</dbReference>
<dbReference type="GO" id="GO:0004674">
    <property type="term" value="F:protein serine/threonine kinase activity"/>
    <property type="evidence" value="ECO:0007669"/>
    <property type="project" value="UniProtKB-KW"/>
</dbReference>
<dbReference type="PANTHER" id="PTHR45646:SF11">
    <property type="entry name" value="SERINE_THREONINE-PROTEIN KINASE DOA"/>
    <property type="match status" value="1"/>
</dbReference>
<keyword evidence="1" id="KW-0723">Serine/threonine-protein kinase</keyword>
<dbReference type="PROSITE" id="PS50011">
    <property type="entry name" value="PROTEIN_KINASE_DOM"/>
    <property type="match status" value="1"/>
</dbReference>
<accession>A0AAD9GFQ8</accession>
<protein>
    <submittedName>
        <fullName evidence="7">Protein serine/threonine kinase 1</fullName>
    </submittedName>
</protein>
<sequence>MLGEYKVLQKIADGTFGRVLLCEKEGERFAVKVVRDVEKYTSSAKIEADILNDIQKVDENGESHCVSLRDQFLFKGRIMCLAFECLGDSLYEFLRRNDYKGFFIADIQKVAFQMLKGLAFLKQNRLIHTDLKPENVLLTCGRDDFIEVPFPRSTSGMLTKRPATSDIKIIDFGSTIYDDDYHSRIINTRQYRSPEVILDIGWSYASDMWSLGCILIEMYTGDLLFNTHSHLEHLAMMEQIVGKFPTEMLKRASKSDGRRYLHPDRLELNWPGGARSKSSEERVQLCRNVMDLVKPEHRPFAEFIKYILNPDPDRRPTPEDAMEHEFLVLHLPES</sequence>
<dbReference type="InterPro" id="IPR008271">
    <property type="entry name" value="Ser/Thr_kinase_AS"/>
</dbReference>
<dbReference type="EMBL" id="JAHBMH010000033">
    <property type="protein sequence ID" value="KAK1937443.1"/>
    <property type="molecule type" value="Genomic_DNA"/>
</dbReference>
<dbReference type="Pfam" id="PF00069">
    <property type="entry name" value="Pkinase"/>
    <property type="match status" value="1"/>
</dbReference>
<evidence type="ECO:0000259" key="6">
    <source>
        <dbReference type="PROSITE" id="PS50011"/>
    </source>
</evidence>
<evidence type="ECO:0000313" key="8">
    <source>
        <dbReference type="Proteomes" id="UP001195914"/>
    </source>
</evidence>
<keyword evidence="5" id="KW-0067">ATP-binding</keyword>
<evidence type="ECO:0000256" key="3">
    <source>
        <dbReference type="ARBA" id="ARBA00022741"/>
    </source>
</evidence>
<dbReference type="SUPFAM" id="SSF56112">
    <property type="entry name" value="Protein kinase-like (PK-like)"/>
    <property type="match status" value="1"/>
</dbReference>
<keyword evidence="3" id="KW-0547">Nucleotide-binding</keyword>
<evidence type="ECO:0000256" key="1">
    <source>
        <dbReference type="ARBA" id="ARBA00022527"/>
    </source>
</evidence>
<comment type="caution">
    <text evidence="7">The sequence shown here is derived from an EMBL/GenBank/DDBJ whole genome shotgun (WGS) entry which is preliminary data.</text>
</comment>